<dbReference type="Pfam" id="PF00172">
    <property type="entry name" value="Zn_clus"/>
    <property type="match status" value="1"/>
</dbReference>
<evidence type="ECO:0000313" key="5">
    <source>
        <dbReference type="Proteomes" id="UP000002866"/>
    </source>
</evidence>
<feature type="domain" description="Zn(2)-C6 fungal-type" evidence="3">
    <location>
        <begin position="42"/>
        <end position="72"/>
    </location>
</feature>
<name>I2H5A0_HENB6</name>
<dbReference type="EMBL" id="HE806320">
    <property type="protein sequence ID" value="CCH61552.1"/>
    <property type="molecule type" value="Genomic_DNA"/>
</dbReference>
<gene>
    <name evidence="4" type="primary">TBLA0E05030</name>
    <name evidence="4" type="ORF">TBLA_0E05030</name>
</gene>
<evidence type="ECO:0000313" key="4">
    <source>
        <dbReference type="EMBL" id="CCH61552.1"/>
    </source>
</evidence>
<dbReference type="PANTHER" id="PTHR37534">
    <property type="entry name" value="TRANSCRIPTIONAL ACTIVATOR PROTEIN UGA3"/>
    <property type="match status" value="1"/>
</dbReference>
<dbReference type="RefSeq" id="XP_004181071.1">
    <property type="nucleotide sequence ID" value="XM_004181023.1"/>
</dbReference>
<sequence>MSGNRFITDSSLNPYRTELKDKRKQSKRKRLKKKSSQYSKRGCIQCKGAHLKCQEQRPICQHCKTYQKKCTYLDQFIITNYPTKSMINSNTETKLTSTTTTKATTTATTATNITQTPSSNTSLNQNTIKINTPERDGIKNSASKIKGNMILSSIENENENLTHNKLSTFKNNFKNSNKSNWLLKRNSQQGLVYRLKDPIITQNTVSFVPPRTSNNSIVNTTNTNDNFLKSPNIAYVNTSTHLATNSNFYQSEKKYKNNTKNLSNSSSTLLPNGTVNWGGITDIDILQPASSTSHSSVSSTYSSFDLDSSSNINSVTNLKSSNSSFLISTTPQNTSSKNIKTEVANINTLSVDSALDINLQNGTSYPVDDFIEFSSTGFFNEKNNIPNKLNQKVYFPKCSRFFSIDEMNIVNAAKIDPIIENLRYFNLNELSIIKECNRVYFFNLLDDKNKADVLYKVDPVKQWYEELQSTSNLEYNSYENHSLNYMSFSLNDEDLLDFSYKAFEIVSNEKLLNFLTPWSSKNQLPLIEYLKENIIYLKETFRYVTSCLMSYYYLKIKFEPILATIWDQQIRIPSLKILYHNLHQLALSAEPNFQKYLILGTCCGLLFLTNFRSDSQQWRHHFNELSNILQRSETICYKDKNITESEKVLLTPMLATKLIVEYLDIYSYLIYGKPYANDSISKLYRQLFGQNFNKSPFSINCELLLRIGYTLNTHLVLNKIVNYIQKLKKNEKIDISGINILRLMNANNDINSNTKENLNNFGTALLTMLKEPDKTNELYCLLDDSNVTPNDGRSLKAAQDIAYLTLRLYLKTFFIKNVSTAVVEDLTKAALNRWNSYENMGVEFIFYYWLLYINILVSSVLQNKKYYKSFLKLVDRYTSIGLPGSYELRKNIEPLKVFIEGG</sequence>
<dbReference type="GO" id="GO:0000976">
    <property type="term" value="F:transcription cis-regulatory region binding"/>
    <property type="evidence" value="ECO:0007669"/>
    <property type="project" value="TreeGrafter"/>
</dbReference>
<dbReference type="GO" id="GO:0045944">
    <property type="term" value="P:positive regulation of transcription by RNA polymerase II"/>
    <property type="evidence" value="ECO:0007669"/>
    <property type="project" value="TreeGrafter"/>
</dbReference>
<dbReference type="PANTHER" id="PTHR37534:SF23">
    <property type="entry name" value="ZN(II)2CYS6 TRANSCRIPTION FACTOR (EUROFUNG)"/>
    <property type="match status" value="1"/>
</dbReference>
<dbReference type="Proteomes" id="UP000002866">
    <property type="component" value="Chromosome 5"/>
</dbReference>
<proteinExistence type="predicted"/>
<dbReference type="PROSITE" id="PS00463">
    <property type="entry name" value="ZN2_CY6_FUNGAL_1"/>
    <property type="match status" value="1"/>
</dbReference>
<dbReference type="CDD" id="cd00067">
    <property type="entry name" value="GAL4"/>
    <property type="match status" value="1"/>
</dbReference>
<dbReference type="GO" id="GO:0005634">
    <property type="term" value="C:nucleus"/>
    <property type="evidence" value="ECO:0007669"/>
    <property type="project" value="TreeGrafter"/>
</dbReference>
<keyword evidence="1" id="KW-0539">Nucleus</keyword>
<keyword evidence="2" id="KW-0812">Transmembrane</keyword>
<reference evidence="4 5" key="1">
    <citation type="journal article" date="2011" name="Proc. Natl. Acad. Sci. U.S.A.">
        <title>Evolutionary erosion of yeast sex chromosomes by mating-type switching accidents.</title>
        <authorList>
            <person name="Gordon J.L."/>
            <person name="Armisen D."/>
            <person name="Proux-Wera E."/>
            <person name="Oheigeartaigh S.S."/>
            <person name="Byrne K.P."/>
            <person name="Wolfe K.H."/>
        </authorList>
    </citation>
    <scope>NUCLEOTIDE SEQUENCE [LARGE SCALE GENOMIC DNA]</scope>
    <source>
        <strain evidence="5">ATCC 34711 / CBS 6284 / DSM 70876 / NBRC 10599 / NRRL Y-10934 / UCD 77-7</strain>
    </source>
</reference>
<dbReference type="KEGG" id="tbl:TBLA_0E05030"/>
<feature type="transmembrane region" description="Helical" evidence="2">
    <location>
        <begin position="844"/>
        <end position="861"/>
    </location>
</feature>
<dbReference type="PROSITE" id="PS50048">
    <property type="entry name" value="ZN2_CY6_FUNGAL_2"/>
    <property type="match status" value="1"/>
</dbReference>
<accession>I2H5A0</accession>
<dbReference type="SMART" id="SM00066">
    <property type="entry name" value="GAL4"/>
    <property type="match status" value="1"/>
</dbReference>
<dbReference type="InParanoid" id="I2H5A0"/>
<dbReference type="OrthoDB" id="416217at2759"/>
<dbReference type="InterPro" id="IPR036864">
    <property type="entry name" value="Zn2-C6_fun-type_DNA-bd_sf"/>
</dbReference>
<dbReference type="Gene3D" id="4.10.240.10">
    <property type="entry name" value="Zn(2)-C6 fungal-type DNA-binding domain"/>
    <property type="match status" value="1"/>
</dbReference>
<dbReference type="SUPFAM" id="SSF57701">
    <property type="entry name" value="Zn2/Cys6 DNA-binding domain"/>
    <property type="match status" value="1"/>
</dbReference>
<dbReference type="HOGENOM" id="CLU_321372_0_0_1"/>
<dbReference type="GO" id="GO:0000981">
    <property type="term" value="F:DNA-binding transcription factor activity, RNA polymerase II-specific"/>
    <property type="evidence" value="ECO:0007669"/>
    <property type="project" value="InterPro"/>
</dbReference>
<dbReference type="GO" id="GO:0008270">
    <property type="term" value="F:zinc ion binding"/>
    <property type="evidence" value="ECO:0007669"/>
    <property type="project" value="InterPro"/>
</dbReference>
<keyword evidence="5" id="KW-1185">Reference proteome</keyword>
<keyword evidence="2" id="KW-1133">Transmembrane helix</keyword>
<dbReference type="AlphaFoldDB" id="I2H5A0"/>
<evidence type="ECO:0000259" key="3">
    <source>
        <dbReference type="PROSITE" id="PS50048"/>
    </source>
</evidence>
<evidence type="ECO:0000256" key="1">
    <source>
        <dbReference type="ARBA" id="ARBA00023242"/>
    </source>
</evidence>
<organism evidence="4 5">
    <name type="scientific">Henningerozyma blattae (strain ATCC 34711 / CBS 6284 / DSM 70876 / NBRC 10599 / NRRL Y-10934 / UCD 77-7)</name>
    <name type="common">Yeast</name>
    <name type="synonym">Tetrapisispora blattae</name>
    <dbReference type="NCBI Taxonomy" id="1071380"/>
    <lineage>
        <taxon>Eukaryota</taxon>
        <taxon>Fungi</taxon>
        <taxon>Dikarya</taxon>
        <taxon>Ascomycota</taxon>
        <taxon>Saccharomycotina</taxon>
        <taxon>Saccharomycetes</taxon>
        <taxon>Saccharomycetales</taxon>
        <taxon>Saccharomycetaceae</taxon>
        <taxon>Henningerozyma</taxon>
    </lineage>
</organism>
<keyword evidence="2" id="KW-0472">Membrane</keyword>
<protein>
    <recommendedName>
        <fullName evidence="3">Zn(2)-C6 fungal-type domain-containing protein</fullName>
    </recommendedName>
</protein>
<dbReference type="GeneID" id="14496625"/>
<evidence type="ECO:0000256" key="2">
    <source>
        <dbReference type="SAM" id="Phobius"/>
    </source>
</evidence>
<dbReference type="InterPro" id="IPR001138">
    <property type="entry name" value="Zn2Cys6_DnaBD"/>
</dbReference>